<proteinExistence type="predicted"/>
<dbReference type="PROSITE" id="PS52004">
    <property type="entry name" value="KS3_2"/>
    <property type="match status" value="1"/>
</dbReference>
<dbReference type="InterPro" id="IPR018201">
    <property type="entry name" value="Ketoacyl_synth_AS"/>
</dbReference>
<dbReference type="InterPro" id="IPR014179">
    <property type="entry name" value="PfaD-like_TIM-barrel"/>
</dbReference>
<dbReference type="InterPro" id="IPR014043">
    <property type="entry name" value="Acyl_transferase_dom"/>
</dbReference>
<dbReference type="InterPro" id="IPR009081">
    <property type="entry name" value="PP-bd_ACP"/>
</dbReference>
<organism evidence="6 7">
    <name type="scientific">Archangium gephyra</name>
    <dbReference type="NCBI Taxonomy" id="48"/>
    <lineage>
        <taxon>Bacteria</taxon>
        <taxon>Pseudomonadati</taxon>
        <taxon>Myxococcota</taxon>
        <taxon>Myxococcia</taxon>
        <taxon>Myxococcales</taxon>
        <taxon>Cystobacterineae</taxon>
        <taxon>Archangiaceae</taxon>
        <taxon>Archangium</taxon>
    </lineage>
</organism>
<dbReference type="Pfam" id="PF00109">
    <property type="entry name" value="ketoacyl-synt"/>
    <property type="match status" value="1"/>
</dbReference>
<dbReference type="PANTHER" id="PTHR43074:SF1">
    <property type="entry name" value="BETA-KETOACYL SYNTHASE FAMILY PROTEIN-RELATED"/>
    <property type="match status" value="1"/>
</dbReference>
<keyword evidence="1" id="KW-0596">Phosphopantetheine</keyword>
<dbReference type="SUPFAM" id="SSF55048">
    <property type="entry name" value="Probable ACP-binding domain of malonyl-CoA ACP transacylase"/>
    <property type="match status" value="1"/>
</dbReference>
<keyword evidence="2" id="KW-0597">Phosphoprotein</keyword>
<dbReference type="SUPFAM" id="SSF47336">
    <property type="entry name" value="ACP-like"/>
    <property type="match status" value="1"/>
</dbReference>
<dbReference type="InterPro" id="IPR032821">
    <property type="entry name" value="PKS_assoc"/>
</dbReference>
<feature type="domain" description="Carrier" evidence="4">
    <location>
        <begin position="1582"/>
        <end position="1624"/>
    </location>
</feature>
<dbReference type="CDD" id="cd00833">
    <property type="entry name" value="PKS"/>
    <property type="match status" value="1"/>
</dbReference>
<dbReference type="PROSITE" id="PS00606">
    <property type="entry name" value="KS3_1"/>
    <property type="match status" value="1"/>
</dbReference>
<dbReference type="InterPro" id="IPR014030">
    <property type="entry name" value="Ketoacyl_synth_N"/>
</dbReference>
<evidence type="ECO:0000256" key="1">
    <source>
        <dbReference type="ARBA" id="ARBA00022450"/>
    </source>
</evidence>
<accession>A0A2W5VCE6</accession>
<dbReference type="InterPro" id="IPR001227">
    <property type="entry name" value="Ac_transferase_dom_sf"/>
</dbReference>
<dbReference type="Proteomes" id="UP000249061">
    <property type="component" value="Unassembled WGS sequence"/>
</dbReference>
<dbReference type="InterPro" id="IPR036736">
    <property type="entry name" value="ACP-like_sf"/>
</dbReference>
<dbReference type="GO" id="GO:0006633">
    <property type="term" value="P:fatty acid biosynthetic process"/>
    <property type="evidence" value="ECO:0007669"/>
    <property type="project" value="InterPro"/>
</dbReference>
<evidence type="ECO:0000259" key="5">
    <source>
        <dbReference type="PROSITE" id="PS52004"/>
    </source>
</evidence>
<evidence type="ECO:0000259" key="4">
    <source>
        <dbReference type="PROSITE" id="PS50075"/>
    </source>
</evidence>
<dbReference type="InterPro" id="IPR014031">
    <property type="entry name" value="Ketoacyl_synth_C"/>
</dbReference>
<dbReference type="InterPro" id="IPR049489">
    <property type="entry name" value="FabD-like_helical_ins"/>
</dbReference>
<feature type="domain" description="Ketosynthase family 3 (KS3)" evidence="5">
    <location>
        <begin position="564"/>
        <end position="1020"/>
    </location>
</feature>
<evidence type="ECO:0000256" key="3">
    <source>
        <dbReference type="ARBA" id="ARBA00022679"/>
    </source>
</evidence>
<dbReference type="PROSITE" id="PS50075">
    <property type="entry name" value="CARRIER"/>
    <property type="match status" value="1"/>
</dbReference>
<name>A0A2W5VCE6_9BACT</name>
<comment type="caution">
    <text evidence="6">The sequence shown here is derived from an EMBL/GenBank/DDBJ whole genome shotgun (WGS) entry which is preliminary data.</text>
</comment>
<gene>
    <name evidence="6" type="ORF">DI536_26920</name>
</gene>
<keyword evidence="3" id="KW-0808">Transferase</keyword>
<dbReference type="InterPro" id="IPR020841">
    <property type="entry name" value="PKS_Beta-ketoAc_synthase_dom"/>
</dbReference>
<dbReference type="Gene3D" id="3.20.20.70">
    <property type="entry name" value="Aldolase class I"/>
    <property type="match status" value="1"/>
</dbReference>
<dbReference type="InterPro" id="IPR013785">
    <property type="entry name" value="Aldolase_TIM"/>
</dbReference>
<feature type="non-terminal residue" evidence="6">
    <location>
        <position position="1624"/>
    </location>
</feature>
<dbReference type="PANTHER" id="PTHR43074">
    <property type="entry name" value="OMEGA-3 POLYUNSATURATED FATTY ACID SYNTHASE PFAB-RELATED"/>
    <property type="match status" value="1"/>
</dbReference>
<dbReference type="SMART" id="SM00827">
    <property type="entry name" value="PKS_AT"/>
    <property type="match status" value="1"/>
</dbReference>
<dbReference type="SUPFAM" id="SSF51412">
    <property type="entry name" value="Inosine monophosphate dehydrogenase (IMPDH)"/>
    <property type="match status" value="1"/>
</dbReference>
<dbReference type="EMBL" id="QFQP01000029">
    <property type="protein sequence ID" value="PZR07741.1"/>
    <property type="molecule type" value="Genomic_DNA"/>
</dbReference>
<dbReference type="SUPFAM" id="SSF53901">
    <property type="entry name" value="Thiolase-like"/>
    <property type="match status" value="1"/>
</dbReference>
<dbReference type="InterPro" id="IPR016039">
    <property type="entry name" value="Thiolase-like"/>
</dbReference>
<dbReference type="SMART" id="SM00825">
    <property type="entry name" value="PKS_KS"/>
    <property type="match status" value="1"/>
</dbReference>
<dbReference type="Pfam" id="PF16197">
    <property type="entry name" value="KAsynt_C_assoc"/>
    <property type="match status" value="1"/>
</dbReference>
<dbReference type="Gene3D" id="1.10.1200.10">
    <property type="entry name" value="ACP-like"/>
    <property type="match status" value="1"/>
</dbReference>
<dbReference type="Pfam" id="PF21607">
    <property type="entry name" value="FabD_helical_ins"/>
    <property type="match status" value="1"/>
</dbReference>
<dbReference type="Gene3D" id="3.40.47.10">
    <property type="match status" value="1"/>
</dbReference>
<dbReference type="Pfam" id="PF00698">
    <property type="entry name" value="Acyl_transf_1"/>
    <property type="match status" value="1"/>
</dbReference>
<protein>
    <submittedName>
        <fullName evidence="6">Uncharacterized protein</fullName>
    </submittedName>
</protein>
<dbReference type="GO" id="GO:0004315">
    <property type="term" value="F:3-oxoacyl-[acyl-carrier-protein] synthase activity"/>
    <property type="evidence" value="ECO:0007669"/>
    <property type="project" value="InterPro"/>
</dbReference>
<dbReference type="Pfam" id="PF02801">
    <property type="entry name" value="Ketoacyl-synt_C"/>
    <property type="match status" value="1"/>
</dbReference>
<evidence type="ECO:0000313" key="7">
    <source>
        <dbReference type="Proteomes" id="UP000249061"/>
    </source>
</evidence>
<reference evidence="6 7" key="1">
    <citation type="submission" date="2017-08" db="EMBL/GenBank/DDBJ databases">
        <title>Infants hospitalized years apart are colonized by the same room-sourced microbial strains.</title>
        <authorList>
            <person name="Brooks B."/>
            <person name="Olm M.R."/>
            <person name="Firek B.A."/>
            <person name="Baker R."/>
            <person name="Thomas B.C."/>
            <person name="Morowitz M.J."/>
            <person name="Banfield J.F."/>
        </authorList>
    </citation>
    <scope>NUCLEOTIDE SEQUENCE [LARGE SCALE GENOMIC DNA]</scope>
    <source>
        <strain evidence="6">S2_003_000_R2_14</strain>
    </source>
</reference>
<dbReference type="Pfam" id="PF03060">
    <property type="entry name" value="NMO"/>
    <property type="match status" value="1"/>
</dbReference>
<dbReference type="InterPro" id="IPR016035">
    <property type="entry name" value="Acyl_Trfase/lysoPLipase"/>
</dbReference>
<evidence type="ECO:0000313" key="6">
    <source>
        <dbReference type="EMBL" id="PZR07741.1"/>
    </source>
</evidence>
<dbReference type="InterPro" id="IPR052568">
    <property type="entry name" value="PKS-FAS_Synthase"/>
</dbReference>
<sequence>MTRLDLSWYTLGSWAPGSSRAVGGTAAFRVALSQVGTPVHVVSQQGVPAIVEGGVAKLGTVPSGDELPLLGSAPALTPSRLGDATFLRDYGLEAAYVAGEMANGIASEALVEAVTRAGYLGVFGAAGLPVDRVIAAIDRLNAALPGKLWGINLIHSPDDQKLEHALVELFLARGLKFVSASAYLDLTSAIVRYRATGLRRDANGDIVIAHRVMAKVSRVEVARKFLEPAPAHLLTELVEKKHITAQEAELAALIPMADDVTAEADSGGHTDNRPLVLLLPALQALRDEVCATRRYSQRPRIGAAGGIATPASVASAFSMGAAYVVTGSINQATREAGTSDAVRELLAKAAPTDVAMAPAADMFEMGVKVQVLTRGTLFAVRAQRLYELYRTHASLEALPAAVREELESKFFRSTFDEAWASCVRFFAVRDPAQLEKAANDPKHKMALVFRAYLGQASRWANDGVADRKLDYQVWCGPAMGAFNAWVQGSALEAWNARDAVLIARNLLVGACVLSRVAALRSQGVVLPAEVEHFAPRSHAALDALLESQVAQVAVAARSVATPTREPIAIVGIGSLFPRASNVNELWRLLRNGEDATGDVPSTHWSLEDFYDADQRAPDRTYAKRGAFLPTTKFDPTEFGIPPAILEATDTSQLLSLVVARMALDDAGYGEDVQWDRSRASVLLGVTGTQELVISLGARLGHPHWKKALKDAGIDEETAADVVKRISASYVGWQENSFPGLLGNVVAGRIANRFDLGGTNCVVDAACASSLGALHLGMAELQSGRTDLVLTGGVDTLNDIFMHMCFSKTPALSATGDARPFSDKADGTLLGEGIGMVVLKRLSDAERDGDRVYAVLRGLGTSSDGRAKSIYAPLPSGQARALQAAYRDANVTPRDISMLEAHGTGTKAGDAAEFEALEKVYRSASEDVSWCALGSVKSQVGHTKAAAGAAGLIKAALALHHRVIPPTIKIDRPNPALKIDSSPFALPTLARPWLSSSRGPRLAAVSSFGFGGSNFHAVLEEYGSKRTAPAWDGSVEVVAVSAASAPALVARVREAQQAELSEFAKLSRESFRATDAHRLVLVITPSTKPDDLFASVITKLEAGQPFTLPEGAVYGVGAAKGELAMLFPGQGAQHVDMLRDLACLFPEVLEAVESDEKIAGAIYPLPTFDPELQKAREAALTKTDVAQPALGFVERGLLAALARFGVEPRLVAGHSYGELVALHAAGVLNASALAEASRTRGRLMAGDGSNRGTMLAVLAPLADVEKVIEEEKLDVVLANRNAPSQGVLSGARDAIAAAEAACQRRSLRTTRLNVGAAFHSSLVAGAAQAFATELQKLTFSPPRIPVLSNTTASVWPSSPDDARALLARQLASPVRFVEVVEALYAAGARTFLEVGPKSALTGMVKATLGTRSFVACAIDAQSRRGGIGDFAFALAQVAAEGHAVRWSEWNKFAPPPRWKAKPARAPKMVVPLTGANYRSPVAPIPPRAPKPVPVVQPVVAQATVASSSFQVHDERIAALASLQEQTARIHQRFLETQLAAQQSLMGALSGQVVQVQEVRKVEKVDEVKVAAIPAPVRREAPTAPSVDITSTLLATVSELTGYPVDTLSLNMDLEADLGIDSIKRV</sequence>
<dbReference type="CDD" id="cd04742">
    <property type="entry name" value="NPD_FabD"/>
    <property type="match status" value="1"/>
</dbReference>
<dbReference type="SUPFAM" id="SSF52151">
    <property type="entry name" value="FabD/lysophospholipase-like"/>
    <property type="match status" value="1"/>
</dbReference>
<dbReference type="InterPro" id="IPR016036">
    <property type="entry name" value="Malonyl_transacylase_ACP-bd"/>
</dbReference>
<dbReference type="Gene3D" id="3.40.366.10">
    <property type="entry name" value="Malonyl-Coenzyme A Acyl Carrier Protein, domain 2"/>
    <property type="match status" value="1"/>
</dbReference>
<dbReference type="NCBIfam" id="TIGR02814">
    <property type="entry name" value="pfaD_fam"/>
    <property type="match status" value="1"/>
</dbReference>
<evidence type="ECO:0000256" key="2">
    <source>
        <dbReference type="ARBA" id="ARBA00022553"/>
    </source>
</evidence>